<dbReference type="SUPFAM" id="SSF144091">
    <property type="entry name" value="Rhomboid-like"/>
    <property type="match status" value="1"/>
</dbReference>
<evidence type="ECO:0000313" key="10">
    <source>
        <dbReference type="Proteomes" id="UP001489004"/>
    </source>
</evidence>
<evidence type="ECO:0000256" key="2">
    <source>
        <dbReference type="ARBA" id="ARBA00009045"/>
    </source>
</evidence>
<evidence type="ECO:0000256" key="5">
    <source>
        <dbReference type="ARBA" id="ARBA00022989"/>
    </source>
</evidence>
<dbReference type="GO" id="GO:0016020">
    <property type="term" value="C:membrane"/>
    <property type="evidence" value="ECO:0007669"/>
    <property type="project" value="UniProtKB-SubCell"/>
</dbReference>
<comment type="similarity">
    <text evidence="2">Belongs to the peptidase S54 family.</text>
</comment>
<keyword evidence="3 7" id="KW-0812">Transmembrane</keyword>
<dbReference type="InterPro" id="IPR050925">
    <property type="entry name" value="Rhomboid_protease_S54"/>
</dbReference>
<dbReference type="GO" id="GO:0004252">
    <property type="term" value="F:serine-type endopeptidase activity"/>
    <property type="evidence" value="ECO:0007669"/>
    <property type="project" value="InterPro"/>
</dbReference>
<reference evidence="9 10" key="1">
    <citation type="journal article" date="2024" name="Nat. Commun.">
        <title>Phylogenomics reveals the evolutionary origins of lichenization in chlorophyte algae.</title>
        <authorList>
            <person name="Puginier C."/>
            <person name="Libourel C."/>
            <person name="Otte J."/>
            <person name="Skaloud P."/>
            <person name="Haon M."/>
            <person name="Grisel S."/>
            <person name="Petersen M."/>
            <person name="Berrin J.G."/>
            <person name="Delaux P.M."/>
            <person name="Dal Grande F."/>
            <person name="Keller J."/>
        </authorList>
    </citation>
    <scope>NUCLEOTIDE SEQUENCE [LARGE SCALE GENOMIC DNA]</scope>
    <source>
        <strain evidence="9 10">SAG 2043</strain>
    </source>
</reference>
<feature type="domain" description="Peptidase S54 rhomboid" evidence="8">
    <location>
        <begin position="66"/>
        <end position="226"/>
    </location>
</feature>
<feature type="transmembrane region" description="Helical" evidence="7">
    <location>
        <begin position="68"/>
        <end position="95"/>
    </location>
</feature>
<accession>A0AAW1PNM4</accession>
<keyword evidence="6 7" id="KW-0472">Membrane</keyword>
<evidence type="ECO:0000256" key="7">
    <source>
        <dbReference type="SAM" id="Phobius"/>
    </source>
</evidence>
<dbReference type="PANTHER" id="PTHR43731">
    <property type="entry name" value="RHOMBOID PROTEASE"/>
    <property type="match status" value="1"/>
</dbReference>
<name>A0AAW1PNM4_9CHLO</name>
<feature type="transmembrane region" description="Helical" evidence="7">
    <location>
        <begin position="173"/>
        <end position="192"/>
    </location>
</feature>
<dbReference type="InterPro" id="IPR035952">
    <property type="entry name" value="Rhomboid-like_sf"/>
</dbReference>
<keyword evidence="10" id="KW-1185">Reference proteome</keyword>
<feature type="transmembrane region" description="Helical" evidence="7">
    <location>
        <begin position="149"/>
        <end position="167"/>
    </location>
</feature>
<proteinExistence type="inferred from homology"/>
<evidence type="ECO:0000259" key="8">
    <source>
        <dbReference type="Pfam" id="PF01694"/>
    </source>
</evidence>
<feature type="transmembrane region" description="Helical" evidence="7">
    <location>
        <begin position="204"/>
        <end position="224"/>
    </location>
</feature>
<keyword evidence="4" id="KW-0378">Hydrolase</keyword>
<organism evidence="9 10">
    <name type="scientific">[Myrmecia] bisecta</name>
    <dbReference type="NCBI Taxonomy" id="41462"/>
    <lineage>
        <taxon>Eukaryota</taxon>
        <taxon>Viridiplantae</taxon>
        <taxon>Chlorophyta</taxon>
        <taxon>core chlorophytes</taxon>
        <taxon>Trebouxiophyceae</taxon>
        <taxon>Trebouxiales</taxon>
        <taxon>Trebouxiaceae</taxon>
        <taxon>Myrmecia</taxon>
    </lineage>
</organism>
<sequence length="234" mass="25721">MPRIPNRGLQLPLVRRYYSYRRYDNDGLRALYAVMAINLIVFLGWQTDPDIMRKHFTTSIQHLREGRIYTLLTAGVSQASFNHLLANMIGLYFFGREVALTFGARQFVVLYCTGAVMGSLAHVAYYYYQATKGGTHPWGREMRLATAPACLGASAAVSTLVVTAILLNPTATVLLYGIVPMPAAALGVLFLAQDFFGLIGGPSGISHVGHLGGAATGAAFYFLMRRRGLVPRWR</sequence>
<keyword evidence="5 7" id="KW-1133">Transmembrane helix</keyword>
<dbReference type="Proteomes" id="UP001489004">
    <property type="component" value="Unassembled WGS sequence"/>
</dbReference>
<feature type="transmembrane region" description="Helical" evidence="7">
    <location>
        <begin position="107"/>
        <end position="128"/>
    </location>
</feature>
<evidence type="ECO:0000256" key="4">
    <source>
        <dbReference type="ARBA" id="ARBA00022801"/>
    </source>
</evidence>
<dbReference type="Pfam" id="PF01694">
    <property type="entry name" value="Rhomboid"/>
    <property type="match status" value="1"/>
</dbReference>
<comment type="subcellular location">
    <subcellularLocation>
        <location evidence="1">Membrane</location>
        <topology evidence="1">Multi-pass membrane protein</topology>
    </subcellularLocation>
</comment>
<feature type="transmembrane region" description="Helical" evidence="7">
    <location>
        <begin position="30"/>
        <end position="47"/>
    </location>
</feature>
<evidence type="ECO:0000256" key="6">
    <source>
        <dbReference type="ARBA" id="ARBA00023136"/>
    </source>
</evidence>
<dbReference type="Gene3D" id="1.20.1540.10">
    <property type="entry name" value="Rhomboid-like"/>
    <property type="match status" value="1"/>
</dbReference>
<evidence type="ECO:0000313" key="9">
    <source>
        <dbReference type="EMBL" id="KAK9811360.1"/>
    </source>
</evidence>
<dbReference type="AlphaFoldDB" id="A0AAW1PNM4"/>
<dbReference type="EMBL" id="JALJOR010000009">
    <property type="protein sequence ID" value="KAK9811360.1"/>
    <property type="molecule type" value="Genomic_DNA"/>
</dbReference>
<gene>
    <name evidence="9" type="ORF">WJX72_002483</name>
</gene>
<evidence type="ECO:0000256" key="3">
    <source>
        <dbReference type="ARBA" id="ARBA00022692"/>
    </source>
</evidence>
<dbReference type="InterPro" id="IPR022764">
    <property type="entry name" value="Peptidase_S54_rhomboid_dom"/>
</dbReference>
<evidence type="ECO:0000256" key="1">
    <source>
        <dbReference type="ARBA" id="ARBA00004141"/>
    </source>
</evidence>
<protein>
    <recommendedName>
        <fullName evidence="8">Peptidase S54 rhomboid domain-containing protein</fullName>
    </recommendedName>
</protein>
<dbReference type="PANTHER" id="PTHR43731:SF14">
    <property type="entry name" value="PRESENILIN-ASSOCIATED RHOMBOID-LIKE PROTEIN, MITOCHONDRIAL"/>
    <property type="match status" value="1"/>
</dbReference>
<comment type="caution">
    <text evidence="9">The sequence shown here is derived from an EMBL/GenBank/DDBJ whole genome shotgun (WGS) entry which is preliminary data.</text>
</comment>